<dbReference type="Pfam" id="PF00249">
    <property type="entry name" value="Myb_DNA-binding"/>
    <property type="match status" value="3"/>
</dbReference>
<feature type="domain" description="HTH myb-type" evidence="9">
    <location>
        <begin position="426"/>
        <end position="477"/>
    </location>
</feature>
<feature type="domain" description="HTH myb-type" evidence="9">
    <location>
        <begin position="370"/>
        <end position="425"/>
    </location>
</feature>
<evidence type="ECO:0000256" key="4">
    <source>
        <dbReference type="ARBA" id="ARBA00023242"/>
    </source>
</evidence>
<keyword evidence="3" id="KW-0804">Transcription</keyword>
<dbReference type="SMART" id="SM00717">
    <property type="entry name" value="SANT"/>
    <property type="match status" value="5"/>
</dbReference>
<reference evidence="10" key="1">
    <citation type="submission" date="2025-08" db="UniProtKB">
        <authorList>
            <consortium name="Ensembl"/>
        </authorList>
    </citation>
    <scope>IDENTIFICATION</scope>
</reference>
<feature type="domain" description="SANT" evidence="8">
    <location>
        <begin position="373"/>
        <end position="425"/>
    </location>
</feature>
<evidence type="ECO:0000256" key="2">
    <source>
        <dbReference type="ARBA" id="ARBA00023125"/>
    </source>
</evidence>
<evidence type="ECO:0000259" key="7">
    <source>
        <dbReference type="PROSITE" id="PS50090"/>
    </source>
</evidence>
<dbReference type="SUPFAM" id="SSF46689">
    <property type="entry name" value="Homeodomain-like"/>
    <property type="match status" value="3"/>
</dbReference>
<dbReference type="GeneTree" id="ENSGT00940000160404"/>
<evidence type="ECO:0000313" key="11">
    <source>
        <dbReference type="Proteomes" id="UP000261340"/>
    </source>
</evidence>
<dbReference type="GO" id="GO:0001006">
    <property type="term" value="F:RNA polymerase III type 3 promoter sequence-specific DNA binding"/>
    <property type="evidence" value="ECO:0007669"/>
    <property type="project" value="TreeGrafter"/>
</dbReference>
<dbReference type="InterPro" id="IPR051575">
    <property type="entry name" value="Myb-like_DNA-bd"/>
</dbReference>
<dbReference type="OMA" id="MAFHQTK"/>
<dbReference type="InterPro" id="IPR001005">
    <property type="entry name" value="SANT/Myb"/>
</dbReference>
<name>A0A3Q0RRR9_AMPCI</name>
<organism evidence="10 11">
    <name type="scientific">Amphilophus citrinellus</name>
    <name type="common">Midas cichlid</name>
    <name type="synonym">Cichlasoma citrinellum</name>
    <dbReference type="NCBI Taxonomy" id="61819"/>
    <lineage>
        <taxon>Eukaryota</taxon>
        <taxon>Metazoa</taxon>
        <taxon>Chordata</taxon>
        <taxon>Craniata</taxon>
        <taxon>Vertebrata</taxon>
        <taxon>Euteleostomi</taxon>
        <taxon>Actinopterygii</taxon>
        <taxon>Neopterygii</taxon>
        <taxon>Teleostei</taxon>
        <taxon>Neoteleostei</taxon>
        <taxon>Acanthomorphata</taxon>
        <taxon>Ovalentaria</taxon>
        <taxon>Cichlomorphae</taxon>
        <taxon>Cichliformes</taxon>
        <taxon>Cichlidae</taxon>
        <taxon>New World cichlids</taxon>
        <taxon>Cichlasomatinae</taxon>
        <taxon>Heroini</taxon>
        <taxon>Amphilophus</taxon>
    </lineage>
</organism>
<evidence type="ECO:0008006" key="12">
    <source>
        <dbReference type="Google" id="ProtNLM"/>
    </source>
</evidence>
<evidence type="ECO:0000256" key="6">
    <source>
        <dbReference type="SAM" id="MobiDB-lite"/>
    </source>
</evidence>
<evidence type="ECO:0000313" key="10">
    <source>
        <dbReference type="Ensembl" id="ENSACIP00000013386.1"/>
    </source>
</evidence>
<accession>A0A3Q0RRR9</accession>
<dbReference type="Ensembl" id="ENSACIT00000013752.1">
    <property type="protein sequence ID" value="ENSACIP00000013386.1"/>
    <property type="gene ID" value="ENSACIG00000010386.1"/>
</dbReference>
<keyword evidence="2" id="KW-0238">DNA-binding</keyword>
<dbReference type="PROSITE" id="PS51293">
    <property type="entry name" value="SANT"/>
    <property type="match status" value="1"/>
</dbReference>
<feature type="domain" description="HTH myb-type" evidence="9">
    <location>
        <begin position="262"/>
        <end position="318"/>
    </location>
</feature>
<dbReference type="GO" id="GO:0042796">
    <property type="term" value="P:snRNA transcription by RNA polymerase III"/>
    <property type="evidence" value="ECO:0007669"/>
    <property type="project" value="TreeGrafter"/>
</dbReference>
<protein>
    <recommendedName>
        <fullName evidence="12">Small nuclear RNA activating complex, polypeptide 4</fullName>
    </recommendedName>
</protein>
<dbReference type="GO" id="GO:0042795">
    <property type="term" value="P:snRNA transcription by RNA polymerase II"/>
    <property type="evidence" value="ECO:0007669"/>
    <property type="project" value="TreeGrafter"/>
</dbReference>
<evidence type="ECO:0000259" key="9">
    <source>
        <dbReference type="PROSITE" id="PS51294"/>
    </source>
</evidence>
<dbReference type="Gene3D" id="1.10.10.60">
    <property type="entry name" value="Homeodomain-like"/>
    <property type="match status" value="4"/>
</dbReference>
<feature type="coiled-coil region" evidence="5">
    <location>
        <begin position="1209"/>
        <end position="1237"/>
    </location>
</feature>
<keyword evidence="11" id="KW-1185">Reference proteome</keyword>
<dbReference type="GO" id="GO:0000978">
    <property type="term" value="F:RNA polymerase II cis-regulatory region sequence-specific DNA binding"/>
    <property type="evidence" value="ECO:0007669"/>
    <property type="project" value="TreeGrafter"/>
</dbReference>
<dbReference type="PROSITE" id="PS50090">
    <property type="entry name" value="MYB_LIKE"/>
    <property type="match status" value="4"/>
</dbReference>
<feature type="domain" description="Myb-like" evidence="7">
    <location>
        <begin position="370"/>
        <end position="421"/>
    </location>
</feature>
<reference evidence="10" key="2">
    <citation type="submission" date="2025-09" db="UniProtKB">
        <authorList>
            <consortium name="Ensembl"/>
        </authorList>
    </citation>
    <scope>IDENTIFICATION</scope>
</reference>
<feature type="domain" description="Myb-like" evidence="7">
    <location>
        <begin position="262"/>
        <end position="314"/>
    </location>
</feature>
<proteinExistence type="predicted"/>
<dbReference type="InterPro" id="IPR017884">
    <property type="entry name" value="SANT_dom"/>
</dbReference>
<feature type="coiled-coil region" evidence="5">
    <location>
        <begin position="195"/>
        <end position="229"/>
    </location>
</feature>
<keyword evidence="1" id="KW-0805">Transcription regulation</keyword>
<evidence type="ECO:0000259" key="8">
    <source>
        <dbReference type="PROSITE" id="PS51293"/>
    </source>
</evidence>
<dbReference type="PROSITE" id="PS51294">
    <property type="entry name" value="HTH_MYB"/>
    <property type="match status" value="3"/>
</dbReference>
<evidence type="ECO:0000256" key="3">
    <source>
        <dbReference type="ARBA" id="ARBA00023163"/>
    </source>
</evidence>
<evidence type="ECO:0000256" key="5">
    <source>
        <dbReference type="SAM" id="Coils"/>
    </source>
</evidence>
<keyword evidence="5" id="KW-0175">Coiled coil</keyword>
<keyword evidence="4" id="KW-0539">Nucleus</keyword>
<dbReference type="InterPro" id="IPR017930">
    <property type="entry name" value="Myb_dom"/>
</dbReference>
<dbReference type="Proteomes" id="UP000261340">
    <property type="component" value="Unplaced"/>
</dbReference>
<feature type="region of interest" description="Disordered" evidence="6">
    <location>
        <begin position="974"/>
        <end position="1003"/>
    </location>
</feature>
<dbReference type="STRING" id="61819.ENSACIP00000013386"/>
<feature type="domain" description="Myb-like" evidence="7">
    <location>
        <begin position="315"/>
        <end position="369"/>
    </location>
</feature>
<dbReference type="PANTHER" id="PTHR46621:SF1">
    <property type="entry name" value="SNRNA-ACTIVATING PROTEIN COMPLEX SUBUNIT 4"/>
    <property type="match status" value="1"/>
</dbReference>
<dbReference type="GO" id="GO:0019185">
    <property type="term" value="C:snRNA-activating protein complex"/>
    <property type="evidence" value="ECO:0007669"/>
    <property type="project" value="TreeGrafter"/>
</dbReference>
<sequence length="1330" mass="148766">QSAAGLLAEKDKIQKEIKDLEDELGAHSPIAVSGTPLLLACRQFHSQSCVSSDLGLSPSVDSCLQMNLVYQQVVQETLDQLEKLLTQNQKEQVSTNTQLQTPTNSSYQHPMKMYLGRFLKPYFKDKLTGLGPPANPEAREKASRIAGCLDDKKLKMKRWESWQKTLLIHAVSREGLRRLIQPKLSKVDYLSQKLLSAEEADRQLIREQIDNLEREIDSLRLKEEEMIGDRYEEYDWQKISNIDFEGTREAGDIRCFWQNFLHPSINKTRWSQEEVQRLKEISMRYGERNWEAVALELGTGRTAFMCLQMYQRFVSGSLKRGSWTPAEDALLRELVDKMRIGNFIPYTQMSYFMDGRDPSQLIYRWNQVLDPSLKKGPWTKQEDKLLLQAVARHGEKNWWKIRLEVPGRTDGGCRDRYYDCLKAETKRGPFDRKERELLLELVEKHGVGHWAKIAAEIPNRTDAQCMRTWRQMVKVSDEVNHMLFGSVIQLMIQPDSDLQDLGEEEESEDEYTFPAMQEWIPVEKAQPFTFLNFRPVVLVSSNEAHNDNFVRSTIVGKFGRSVIVGPQPRELQWEERHNSSAMMMVSPDQLRAHLHHQARRFNRKAQCKGKNTKTSKPLFMKGMTAQGIDLMLQAAVTPWIGNLLIPASTRTTAIDVLRERGEKKGLSSTSIFKLFLQVTNVDVIGCKEMIEQRQNGVMFLTPPPDPSSVKFKNANTVAGILQRIKLEMQKLPEVDRWQRQTPRSRLLPLMPPQNQPRLVLQVPPNISPQVAPMPFPQAASIPHSVLQLNAASSPAQHTSPHAGVTISPLPALSTCQTLTTPPVFVVPMLQNIAPTCSQQAVPLTQSLTASLPPFLNQPFSVGSTHAAVLSSAACPSQNCLSPTTLKPPRERGQMENHESQNRVAEVIKTTMSAPLKTASIQSSNFSSASPLPPHQLCSAPIQQVPQTVCSSKATSFTAPAVDVISSSSLTSLHLTPDDSSTSVNLSVPPPQSDTPSCSDRAVPSSLNHSLVPLPSSLTSPCPPDCFSSDHNYPFLTPGPTPIQHGSDLSHLCLVSKHQSPPPPHVQFPTRGLRPLAPKPSPVPVPINLLNLNQSHPLLAPPSVQSTVQDHGCYSLPFCPQLSSTSFSRRGTVKVDPPEPRPFRKVMLQIDPSLMFLEPQASVHDWLSGSGGVVVPGEGEALPYLPPFVSNLSTLSALLRAKKSLLSLHLNLHSDHLQQQEKKEEEEEEEQVEAVRQLVAERFSSNPAYRLLKARFLSCFTVPALLATLPPVRKVETCQTNQEQEEEAVEGEEEVDLKKLKEMAKRRRAEVASASHFSGIMDVTGPTTDKT</sequence>
<dbReference type="CDD" id="cd00167">
    <property type="entry name" value="SANT"/>
    <property type="match status" value="3"/>
</dbReference>
<dbReference type="PANTHER" id="PTHR46621">
    <property type="entry name" value="SNRNA-ACTIVATING PROTEIN COMPLEX SUBUNIT 4"/>
    <property type="match status" value="1"/>
</dbReference>
<dbReference type="InterPro" id="IPR009057">
    <property type="entry name" value="Homeodomain-like_sf"/>
</dbReference>
<evidence type="ECO:0000256" key="1">
    <source>
        <dbReference type="ARBA" id="ARBA00023015"/>
    </source>
</evidence>
<feature type="domain" description="Myb-like" evidence="7">
    <location>
        <begin position="422"/>
        <end position="473"/>
    </location>
</feature>